<feature type="region of interest" description="Disordered" evidence="1">
    <location>
        <begin position="194"/>
        <end position="223"/>
    </location>
</feature>
<evidence type="ECO:0000313" key="2">
    <source>
        <dbReference type="EMBL" id="KNZ60950.1"/>
    </source>
</evidence>
<evidence type="ECO:0000256" key="1">
    <source>
        <dbReference type="SAM" id="MobiDB-lite"/>
    </source>
</evidence>
<dbReference type="VEuPathDB" id="FungiDB:VP01_1477g2"/>
<keyword evidence="3" id="KW-1185">Reference proteome</keyword>
<feature type="compositionally biased region" description="Basic residues" evidence="1">
    <location>
        <begin position="211"/>
        <end position="223"/>
    </location>
</feature>
<dbReference type="OrthoDB" id="3344688at2759"/>
<proteinExistence type="predicted"/>
<evidence type="ECO:0000313" key="3">
    <source>
        <dbReference type="Proteomes" id="UP000037035"/>
    </source>
</evidence>
<dbReference type="AlphaFoldDB" id="A0A0L6VLG5"/>
<protein>
    <recommendedName>
        <fullName evidence="4">Reverse transcriptase Ty1/copia-type domain-containing protein</fullName>
    </recommendedName>
</protein>
<dbReference type="PANTHER" id="PTHR11439">
    <property type="entry name" value="GAG-POL-RELATED RETROTRANSPOSON"/>
    <property type="match status" value="1"/>
</dbReference>
<comment type="caution">
    <text evidence="2">The sequence shown here is derived from an EMBL/GenBank/DDBJ whole genome shotgun (WGS) entry which is preliminary data.</text>
</comment>
<sequence>MISVVFFLVEDLILIGPGNDFKKEFEARFSNSSCHEPNTILDMKFKRTANKIKLSLPNHIQQGLEELGLKETKSSSTPFIPNLKLRDTPNEDNLRFINYSSAIGLLNHIAQLTCPDISFTVSSLAKFSVKPGMTPWHEVKKVWKYLKGTADLKLTLEISKPSQFLQIYSDASWGDNPQDHTLSCKRSENEYFDYSNKSRRTERKTSEQERNKKRNKERRKTNS</sequence>
<dbReference type="EMBL" id="LAVV01005308">
    <property type="protein sequence ID" value="KNZ60950.1"/>
    <property type="molecule type" value="Genomic_DNA"/>
</dbReference>
<reference evidence="2 3" key="1">
    <citation type="submission" date="2015-08" db="EMBL/GenBank/DDBJ databases">
        <title>Next Generation Sequencing and Analysis of the Genome of Puccinia sorghi L Schw, the Causal Agent of Maize Common Rust.</title>
        <authorList>
            <person name="Rochi L."/>
            <person name="Burguener G."/>
            <person name="Darino M."/>
            <person name="Turjanski A."/>
            <person name="Kreff E."/>
            <person name="Dieguez M.J."/>
            <person name="Sacco F."/>
        </authorList>
    </citation>
    <scope>NUCLEOTIDE SEQUENCE [LARGE SCALE GENOMIC DNA]</scope>
    <source>
        <strain evidence="2 3">RO10H11247</strain>
    </source>
</reference>
<organism evidence="2 3">
    <name type="scientific">Puccinia sorghi</name>
    <dbReference type="NCBI Taxonomy" id="27349"/>
    <lineage>
        <taxon>Eukaryota</taxon>
        <taxon>Fungi</taxon>
        <taxon>Dikarya</taxon>
        <taxon>Basidiomycota</taxon>
        <taxon>Pucciniomycotina</taxon>
        <taxon>Pucciniomycetes</taxon>
        <taxon>Pucciniales</taxon>
        <taxon>Pucciniaceae</taxon>
        <taxon>Puccinia</taxon>
    </lineage>
</organism>
<gene>
    <name evidence="2" type="ORF">VP01_1477g2</name>
</gene>
<dbReference type="PANTHER" id="PTHR11439:SF440">
    <property type="entry name" value="INTEGRASE CATALYTIC DOMAIN-CONTAINING PROTEIN"/>
    <property type="match status" value="1"/>
</dbReference>
<evidence type="ECO:0008006" key="4">
    <source>
        <dbReference type="Google" id="ProtNLM"/>
    </source>
</evidence>
<accession>A0A0L6VLG5</accession>
<dbReference type="Proteomes" id="UP000037035">
    <property type="component" value="Unassembled WGS sequence"/>
</dbReference>
<name>A0A0L6VLG5_9BASI</name>